<sequence length="214" mass="24428">MKPEFFRCVDCNFNVHLKCIPKLPETIKYYGHRYRLTITDSMVKDHPDEDEKDPTIEYYCDACEQQRRLFDRTYYCAECHFVSHIDCYCVASEEEALALGEESFVVGQLTGDADDAANHGKTVGEDLNKEGMVVKEEEAARVEKMAIILIMTKDHGMWVADDDLLIRILLPNLFVYSYASSRFEHSTINIHVEPTLGVEDKADTGFPTGISPRT</sequence>
<gene>
    <name evidence="1" type="ORF">LOK49_LG13G01537</name>
</gene>
<proteinExistence type="predicted"/>
<protein>
    <submittedName>
        <fullName evidence="1">Uncharacterized protein</fullName>
    </submittedName>
</protein>
<keyword evidence="2" id="KW-1185">Reference proteome</keyword>
<name>A0ACC0FLC1_9ERIC</name>
<accession>A0ACC0FLC1</accession>
<evidence type="ECO:0000313" key="1">
    <source>
        <dbReference type="EMBL" id="KAI7989505.1"/>
    </source>
</evidence>
<comment type="caution">
    <text evidence="1">The sequence shown here is derived from an EMBL/GenBank/DDBJ whole genome shotgun (WGS) entry which is preliminary data.</text>
</comment>
<organism evidence="1 2">
    <name type="scientific">Camellia lanceoleosa</name>
    <dbReference type="NCBI Taxonomy" id="1840588"/>
    <lineage>
        <taxon>Eukaryota</taxon>
        <taxon>Viridiplantae</taxon>
        <taxon>Streptophyta</taxon>
        <taxon>Embryophyta</taxon>
        <taxon>Tracheophyta</taxon>
        <taxon>Spermatophyta</taxon>
        <taxon>Magnoliopsida</taxon>
        <taxon>eudicotyledons</taxon>
        <taxon>Gunneridae</taxon>
        <taxon>Pentapetalae</taxon>
        <taxon>asterids</taxon>
        <taxon>Ericales</taxon>
        <taxon>Theaceae</taxon>
        <taxon>Camellia</taxon>
    </lineage>
</organism>
<dbReference type="EMBL" id="CM045771">
    <property type="protein sequence ID" value="KAI7989505.1"/>
    <property type="molecule type" value="Genomic_DNA"/>
</dbReference>
<dbReference type="Proteomes" id="UP001060215">
    <property type="component" value="Chromosome 14"/>
</dbReference>
<reference evidence="1 2" key="1">
    <citation type="journal article" date="2022" name="Plant J.">
        <title>Chromosome-level genome of Camellia lanceoleosa provides a valuable resource for understanding genome evolution and self-incompatibility.</title>
        <authorList>
            <person name="Gong W."/>
            <person name="Xiao S."/>
            <person name="Wang L."/>
            <person name="Liao Z."/>
            <person name="Chang Y."/>
            <person name="Mo W."/>
            <person name="Hu G."/>
            <person name="Li W."/>
            <person name="Zhao G."/>
            <person name="Zhu H."/>
            <person name="Hu X."/>
            <person name="Ji K."/>
            <person name="Xiang X."/>
            <person name="Song Q."/>
            <person name="Yuan D."/>
            <person name="Jin S."/>
            <person name="Zhang L."/>
        </authorList>
    </citation>
    <scope>NUCLEOTIDE SEQUENCE [LARGE SCALE GENOMIC DNA]</scope>
    <source>
        <strain evidence="1">SQ_2022a</strain>
    </source>
</reference>
<evidence type="ECO:0000313" key="2">
    <source>
        <dbReference type="Proteomes" id="UP001060215"/>
    </source>
</evidence>